<keyword evidence="2" id="KW-0805">Transcription regulation</keyword>
<evidence type="ECO:0000256" key="2">
    <source>
        <dbReference type="ARBA" id="ARBA00023015"/>
    </source>
</evidence>
<dbReference type="AlphaFoldDB" id="A0A1H1PBK7"/>
<name>A0A1H1PBK7_9GAMM</name>
<evidence type="ECO:0000256" key="3">
    <source>
        <dbReference type="ARBA" id="ARBA00023125"/>
    </source>
</evidence>
<reference evidence="7" key="1">
    <citation type="submission" date="2016-10" db="EMBL/GenBank/DDBJ databases">
        <authorList>
            <person name="Varghese N."/>
            <person name="Submissions S."/>
        </authorList>
    </citation>
    <scope>NUCLEOTIDE SEQUENCE [LARGE SCALE GENOMIC DNA]</scope>
    <source>
        <strain evidence="7">NRRL B-51270</strain>
    </source>
</reference>
<dbReference type="PANTHER" id="PTHR30126">
    <property type="entry name" value="HTH-TYPE TRANSCRIPTIONAL REGULATOR"/>
    <property type="match status" value="1"/>
</dbReference>
<dbReference type="Pfam" id="PF00126">
    <property type="entry name" value="HTH_1"/>
    <property type="match status" value="1"/>
</dbReference>
<protein>
    <submittedName>
        <fullName evidence="6">Transcriptional regulator, LysR family</fullName>
    </submittedName>
</protein>
<dbReference type="Pfam" id="PF03466">
    <property type="entry name" value="LysR_substrate"/>
    <property type="match status" value="1"/>
</dbReference>
<dbReference type="InterPro" id="IPR036388">
    <property type="entry name" value="WH-like_DNA-bd_sf"/>
</dbReference>
<dbReference type="Gene3D" id="1.10.10.10">
    <property type="entry name" value="Winged helix-like DNA-binding domain superfamily/Winged helix DNA-binding domain"/>
    <property type="match status" value="1"/>
</dbReference>
<dbReference type="PANTHER" id="PTHR30126:SF98">
    <property type="entry name" value="HTH-TYPE TRANSCRIPTIONAL ACTIVATOR BAUR"/>
    <property type="match status" value="1"/>
</dbReference>
<comment type="similarity">
    <text evidence="1">Belongs to the LysR transcriptional regulatory family.</text>
</comment>
<organism evidence="6 7">
    <name type="scientific">Halopseudomonas xinjiangensis</name>
    <dbReference type="NCBI Taxonomy" id="487184"/>
    <lineage>
        <taxon>Bacteria</taxon>
        <taxon>Pseudomonadati</taxon>
        <taxon>Pseudomonadota</taxon>
        <taxon>Gammaproteobacteria</taxon>
        <taxon>Pseudomonadales</taxon>
        <taxon>Pseudomonadaceae</taxon>
        <taxon>Halopseudomonas</taxon>
    </lineage>
</organism>
<dbReference type="InterPro" id="IPR000847">
    <property type="entry name" value="LysR_HTH_N"/>
</dbReference>
<dbReference type="SUPFAM" id="SSF53850">
    <property type="entry name" value="Periplasmic binding protein-like II"/>
    <property type="match status" value="1"/>
</dbReference>
<evidence type="ECO:0000256" key="4">
    <source>
        <dbReference type="ARBA" id="ARBA00023163"/>
    </source>
</evidence>
<dbReference type="InterPro" id="IPR005119">
    <property type="entry name" value="LysR_subst-bd"/>
</dbReference>
<keyword evidence="7" id="KW-1185">Reference proteome</keyword>
<proteinExistence type="inferred from homology"/>
<dbReference type="CDD" id="cd05466">
    <property type="entry name" value="PBP2_LTTR_substrate"/>
    <property type="match status" value="1"/>
</dbReference>
<dbReference type="Proteomes" id="UP000243207">
    <property type="component" value="Chromosome I"/>
</dbReference>
<dbReference type="SUPFAM" id="SSF46785">
    <property type="entry name" value="Winged helix' DNA-binding domain"/>
    <property type="match status" value="1"/>
</dbReference>
<evidence type="ECO:0000313" key="7">
    <source>
        <dbReference type="Proteomes" id="UP000243207"/>
    </source>
</evidence>
<dbReference type="PROSITE" id="PS50931">
    <property type="entry name" value="HTH_LYSR"/>
    <property type="match status" value="1"/>
</dbReference>
<gene>
    <name evidence="6" type="ORF">SAMN05216421_0878</name>
</gene>
<keyword evidence="3" id="KW-0238">DNA-binding</keyword>
<dbReference type="OrthoDB" id="8587655at2"/>
<evidence type="ECO:0000259" key="5">
    <source>
        <dbReference type="PROSITE" id="PS50931"/>
    </source>
</evidence>
<keyword evidence="4" id="KW-0804">Transcription</keyword>
<feature type="domain" description="HTH lysR-type" evidence="5">
    <location>
        <begin position="7"/>
        <end position="64"/>
    </location>
</feature>
<evidence type="ECO:0000256" key="1">
    <source>
        <dbReference type="ARBA" id="ARBA00009437"/>
    </source>
</evidence>
<sequence length="304" mass="34136">MPSMDSISLNLLRIYLAVVEAGGISNAQAILNKDASTISRALSKLEAQLNLVLCERGRQGFLLTREGEKVYQEALKLFSSLRGFQQKVAGLSANDSDSLHISLIDNIITDPQCPLQPALQALHQRYGDKVDLDIQVHAPADTEKQLLDRRTDLAVGIFESKHEHLTYHTLYQESDSLYCFHDSPLGRLIAQGAEDTAIYAALLTQDLIARKFLKHQDLESFAQDHRGQVSFASNLEAIVLSILSGRYVGFIPQHYARSWQRSGQLLAVLPERFAHHSRIELAYQQENVKARPILAHFRDLLLRS</sequence>
<dbReference type="STRING" id="487184.SAMN05216421_0878"/>
<dbReference type="EMBL" id="LT629736">
    <property type="protein sequence ID" value="SDS08543.1"/>
    <property type="molecule type" value="Genomic_DNA"/>
</dbReference>
<dbReference type="GO" id="GO:0000976">
    <property type="term" value="F:transcription cis-regulatory region binding"/>
    <property type="evidence" value="ECO:0007669"/>
    <property type="project" value="TreeGrafter"/>
</dbReference>
<dbReference type="GO" id="GO:0003700">
    <property type="term" value="F:DNA-binding transcription factor activity"/>
    <property type="evidence" value="ECO:0007669"/>
    <property type="project" value="InterPro"/>
</dbReference>
<accession>A0A1H1PBK7</accession>
<dbReference type="InterPro" id="IPR036390">
    <property type="entry name" value="WH_DNA-bd_sf"/>
</dbReference>
<evidence type="ECO:0000313" key="6">
    <source>
        <dbReference type="EMBL" id="SDS08543.1"/>
    </source>
</evidence>
<dbReference type="Gene3D" id="3.40.190.10">
    <property type="entry name" value="Periplasmic binding protein-like II"/>
    <property type="match status" value="2"/>
</dbReference>